<keyword evidence="7" id="KW-1133">Transmembrane helix</keyword>
<organism evidence="9 10">
    <name type="scientific">Pseudobacteroides cellulosolvens ATCC 35603 = DSM 2933</name>
    <dbReference type="NCBI Taxonomy" id="398512"/>
    <lineage>
        <taxon>Bacteria</taxon>
        <taxon>Bacillati</taxon>
        <taxon>Bacillota</taxon>
        <taxon>Clostridia</taxon>
        <taxon>Eubacteriales</taxon>
        <taxon>Oscillospiraceae</taxon>
        <taxon>Pseudobacteroides</taxon>
    </lineage>
</organism>
<feature type="domain" description="4Fe-4S ferredoxin-type" evidence="8">
    <location>
        <begin position="235"/>
        <end position="265"/>
    </location>
</feature>
<dbReference type="InterPro" id="IPR017896">
    <property type="entry name" value="4Fe4S_Fe-S-bd"/>
</dbReference>
<accession>A0A0L6JQS1</accession>
<evidence type="ECO:0000256" key="1">
    <source>
        <dbReference type="ARBA" id="ARBA00022448"/>
    </source>
</evidence>
<keyword evidence="3" id="KW-0479">Metal-binding</keyword>
<dbReference type="InterPro" id="IPR051684">
    <property type="entry name" value="Electron_Trans/Redox"/>
</dbReference>
<keyword evidence="5" id="KW-0408">Iron</keyword>
<dbReference type="PANTHER" id="PTHR30176">
    <property type="entry name" value="FERREDOXIN-TYPE PROTEIN NAPH"/>
    <property type="match status" value="1"/>
</dbReference>
<sequence length="324" mass="37185">MKIKFYYIRWFILAVSFVLLTFGVQIFGFRTDKVYIPTLACPFTFEGIMHSSCYYLIHPQQFFAIPAVLVSVIVSFIIFSIIFGRMLCGFACPFGLLQDILYKIRQLFRIKPIRFSEKHYKWISFVKWVLLAIFLGGFYFGINFCYFCPAMVTTPAFAGSVIPIYLSGFIAIFFVAGSFYKQRLFCTMCPFGLLIGLFSKISFFRLKKDCTACTECGACYEACPMGIKEIYTEREKTDITTHNCLFCGECVRLCPENNGLALSFFRKKFYIATRKDFFKEQGLKNEEKVKKVDLLTKNIDSLLKVEGKEKSHAGNNSGKKSRGA</sequence>
<dbReference type="GO" id="GO:0051539">
    <property type="term" value="F:4 iron, 4 sulfur cluster binding"/>
    <property type="evidence" value="ECO:0007669"/>
    <property type="project" value="UniProtKB-KW"/>
</dbReference>
<dbReference type="OrthoDB" id="9806398at2"/>
<feature type="transmembrane region" description="Helical" evidence="7">
    <location>
        <begin position="62"/>
        <end position="81"/>
    </location>
</feature>
<keyword evidence="6" id="KW-0411">Iron-sulfur</keyword>
<dbReference type="Pfam" id="PF12801">
    <property type="entry name" value="Fer4_5"/>
    <property type="match status" value="2"/>
</dbReference>
<comment type="caution">
    <text evidence="9">The sequence shown here is derived from an EMBL/GenBank/DDBJ whole genome shotgun (WGS) entry which is preliminary data.</text>
</comment>
<protein>
    <submittedName>
        <fullName evidence="9">4Fe-4S ferredoxin, iron-sulpur binding domain-containing protein</fullName>
    </submittedName>
</protein>
<evidence type="ECO:0000259" key="8">
    <source>
        <dbReference type="PROSITE" id="PS51379"/>
    </source>
</evidence>
<dbReference type="PANTHER" id="PTHR30176:SF3">
    <property type="entry name" value="FERREDOXIN-TYPE PROTEIN NAPH"/>
    <property type="match status" value="1"/>
</dbReference>
<gene>
    <name evidence="9" type="ORF">Bccel_3415</name>
</gene>
<keyword evidence="4" id="KW-0249">Electron transport</keyword>
<dbReference type="GO" id="GO:0005886">
    <property type="term" value="C:plasma membrane"/>
    <property type="evidence" value="ECO:0007669"/>
    <property type="project" value="TreeGrafter"/>
</dbReference>
<keyword evidence="10" id="KW-1185">Reference proteome</keyword>
<dbReference type="STRING" id="398512.Bccel_3415"/>
<dbReference type="EMBL" id="LGTC01000001">
    <property type="protein sequence ID" value="KNY28144.1"/>
    <property type="molecule type" value="Genomic_DNA"/>
</dbReference>
<dbReference type="InterPro" id="IPR017900">
    <property type="entry name" value="4Fe4S_Fe_S_CS"/>
</dbReference>
<evidence type="ECO:0000256" key="3">
    <source>
        <dbReference type="ARBA" id="ARBA00022723"/>
    </source>
</evidence>
<evidence type="ECO:0000256" key="2">
    <source>
        <dbReference type="ARBA" id="ARBA00022485"/>
    </source>
</evidence>
<dbReference type="Proteomes" id="UP000036923">
    <property type="component" value="Unassembled WGS sequence"/>
</dbReference>
<keyword evidence="2" id="KW-0004">4Fe-4S</keyword>
<keyword evidence="1" id="KW-0813">Transport</keyword>
<feature type="transmembrane region" description="Helical" evidence="7">
    <location>
        <begin position="7"/>
        <end position="28"/>
    </location>
</feature>
<keyword evidence="7" id="KW-0812">Transmembrane</keyword>
<keyword evidence="7" id="KW-0472">Membrane</keyword>
<dbReference type="GO" id="GO:0046872">
    <property type="term" value="F:metal ion binding"/>
    <property type="evidence" value="ECO:0007669"/>
    <property type="project" value="UniProtKB-KW"/>
</dbReference>
<evidence type="ECO:0000256" key="5">
    <source>
        <dbReference type="ARBA" id="ARBA00023004"/>
    </source>
</evidence>
<proteinExistence type="predicted"/>
<dbReference type="Pfam" id="PF13237">
    <property type="entry name" value="Fer4_10"/>
    <property type="match status" value="1"/>
</dbReference>
<dbReference type="SUPFAM" id="SSF54862">
    <property type="entry name" value="4Fe-4S ferredoxins"/>
    <property type="match status" value="1"/>
</dbReference>
<dbReference type="AlphaFoldDB" id="A0A0L6JQS1"/>
<reference evidence="10" key="1">
    <citation type="submission" date="2015-07" db="EMBL/GenBank/DDBJ databases">
        <title>Near-Complete Genome Sequence of the Cellulolytic Bacterium Bacteroides (Pseudobacteroides) cellulosolvens ATCC 35603.</title>
        <authorList>
            <person name="Dassa B."/>
            <person name="Utturkar S.M."/>
            <person name="Klingeman D.M."/>
            <person name="Hurt R.A."/>
            <person name="Keller M."/>
            <person name="Xu J."/>
            <person name="Reddy Y.H.K."/>
            <person name="Borovok I."/>
            <person name="Grinberg I.R."/>
            <person name="Lamed R."/>
            <person name="Zhivin O."/>
            <person name="Bayer E.A."/>
            <person name="Brown S.D."/>
        </authorList>
    </citation>
    <scope>NUCLEOTIDE SEQUENCE [LARGE SCALE GENOMIC DNA]</scope>
    <source>
        <strain evidence="10">DSM 2933</strain>
    </source>
</reference>
<evidence type="ECO:0000256" key="7">
    <source>
        <dbReference type="SAM" id="Phobius"/>
    </source>
</evidence>
<feature type="transmembrane region" description="Helical" evidence="7">
    <location>
        <begin position="156"/>
        <end position="177"/>
    </location>
</feature>
<dbReference type="eggNOG" id="COG0348">
    <property type="taxonomic scope" value="Bacteria"/>
</dbReference>
<evidence type="ECO:0000256" key="4">
    <source>
        <dbReference type="ARBA" id="ARBA00022982"/>
    </source>
</evidence>
<evidence type="ECO:0000256" key="6">
    <source>
        <dbReference type="ARBA" id="ARBA00023014"/>
    </source>
</evidence>
<evidence type="ECO:0000313" key="9">
    <source>
        <dbReference type="EMBL" id="KNY28144.1"/>
    </source>
</evidence>
<dbReference type="PROSITE" id="PS00198">
    <property type="entry name" value="4FE4S_FER_1"/>
    <property type="match status" value="2"/>
</dbReference>
<feature type="domain" description="4Fe-4S ferredoxin-type" evidence="8">
    <location>
        <begin position="204"/>
        <end position="233"/>
    </location>
</feature>
<name>A0A0L6JQS1_9FIRM</name>
<dbReference type="PROSITE" id="PS51379">
    <property type="entry name" value="4FE4S_FER_2"/>
    <property type="match status" value="2"/>
</dbReference>
<feature type="transmembrane region" description="Helical" evidence="7">
    <location>
        <begin position="125"/>
        <end position="144"/>
    </location>
</feature>
<evidence type="ECO:0000313" key="10">
    <source>
        <dbReference type="Proteomes" id="UP000036923"/>
    </source>
</evidence>
<dbReference type="RefSeq" id="WP_050753551.1">
    <property type="nucleotide sequence ID" value="NZ_JQKC01000008.1"/>
</dbReference>
<dbReference type="Gene3D" id="3.30.70.20">
    <property type="match status" value="1"/>
</dbReference>